<reference evidence="1 2" key="1">
    <citation type="submission" date="2018-09" db="EMBL/GenBank/DDBJ databases">
        <title>Genomic investigation of the strawberry pathogen Phytophthora fragariae indicates pathogenicity is determined by transcriptional variation in three key races.</title>
        <authorList>
            <person name="Adams T.M."/>
            <person name="Armitage A.D."/>
            <person name="Sobczyk M.K."/>
            <person name="Bates H.J."/>
            <person name="Dunwell J.M."/>
            <person name="Nellist C.F."/>
            <person name="Harrison R.J."/>
        </authorList>
    </citation>
    <scope>NUCLEOTIDE SEQUENCE [LARGE SCALE GENOMIC DNA]</scope>
    <source>
        <strain evidence="1 2">SCRP324</strain>
    </source>
</reference>
<dbReference type="Proteomes" id="UP000435112">
    <property type="component" value="Unassembled WGS sequence"/>
</dbReference>
<evidence type="ECO:0000313" key="2">
    <source>
        <dbReference type="Proteomes" id="UP000435112"/>
    </source>
</evidence>
<proteinExistence type="predicted"/>
<evidence type="ECO:0000313" key="1">
    <source>
        <dbReference type="EMBL" id="KAE9008279.1"/>
    </source>
</evidence>
<accession>A0A6A3KMS4</accession>
<comment type="caution">
    <text evidence="1">The sequence shown here is derived from an EMBL/GenBank/DDBJ whole genome shotgun (WGS) entry which is preliminary data.</text>
</comment>
<dbReference type="AlphaFoldDB" id="A0A6A3KMS4"/>
<sequence length="73" mass="8186">MPYSSTSHLVQLSAASPSIVGSMRHRCELQLAELLLRLDIDSLQVCEDGADSYEARRLLTMSQQVLFKLLLHV</sequence>
<dbReference type="EMBL" id="QXFU01001189">
    <property type="protein sequence ID" value="KAE9008279.1"/>
    <property type="molecule type" value="Genomic_DNA"/>
</dbReference>
<protein>
    <submittedName>
        <fullName evidence="1">Uncharacterized protein</fullName>
    </submittedName>
</protein>
<organism evidence="1 2">
    <name type="scientific">Phytophthora rubi</name>
    <dbReference type="NCBI Taxonomy" id="129364"/>
    <lineage>
        <taxon>Eukaryota</taxon>
        <taxon>Sar</taxon>
        <taxon>Stramenopiles</taxon>
        <taxon>Oomycota</taxon>
        <taxon>Peronosporomycetes</taxon>
        <taxon>Peronosporales</taxon>
        <taxon>Peronosporaceae</taxon>
        <taxon>Phytophthora</taxon>
    </lineage>
</organism>
<gene>
    <name evidence="1" type="ORF">PR002_g15952</name>
</gene>
<name>A0A6A3KMS4_9STRA</name>